<dbReference type="GO" id="GO:0005886">
    <property type="term" value="C:plasma membrane"/>
    <property type="evidence" value="ECO:0007669"/>
    <property type="project" value="UniProtKB-SubCell"/>
</dbReference>
<comment type="subcellular location">
    <subcellularLocation>
        <location evidence="1">Cell inner membrane</location>
        <topology evidence="1">Multi-pass membrane protein</topology>
    </subcellularLocation>
</comment>
<evidence type="ECO:0000256" key="2">
    <source>
        <dbReference type="ARBA" id="ARBA00022448"/>
    </source>
</evidence>
<keyword evidence="5 9" id="KW-0812">Transmembrane</keyword>
<dbReference type="OrthoDB" id="9814020at2"/>
<dbReference type="RefSeq" id="WP_015109756.1">
    <property type="nucleotide sequence ID" value="NC_019675.1"/>
</dbReference>
<feature type="transmembrane region" description="Helical" evidence="9">
    <location>
        <begin position="59"/>
        <end position="75"/>
    </location>
</feature>
<evidence type="ECO:0000256" key="5">
    <source>
        <dbReference type="ARBA" id="ARBA00022692"/>
    </source>
</evidence>
<evidence type="ECO:0000256" key="4">
    <source>
        <dbReference type="ARBA" id="ARBA00022519"/>
    </source>
</evidence>
<reference evidence="11" key="1">
    <citation type="journal article" date="2013" name="Proc. Natl. Acad. Sci. U.S.A.">
        <title>Improving the coverage of the cyanobacterial phylum using diversity-driven genome sequencing.</title>
        <authorList>
            <person name="Shih P.M."/>
            <person name="Wu D."/>
            <person name="Latifi A."/>
            <person name="Axen S.D."/>
            <person name="Fewer D.P."/>
            <person name="Talla E."/>
            <person name="Calteau A."/>
            <person name="Cai F."/>
            <person name="Tandeau de Marsac N."/>
            <person name="Rippka R."/>
            <person name="Herdman M."/>
            <person name="Sivonen K."/>
            <person name="Coursin T."/>
            <person name="Laurent T."/>
            <person name="Goodwin L."/>
            <person name="Nolan M."/>
            <person name="Davenport K.W."/>
            <person name="Han C.S."/>
            <person name="Rubin E.M."/>
            <person name="Eisen J.A."/>
            <person name="Woyke T."/>
            <person name="Gugger M."/>
            <person name="Kerfeld C.A."/>
        </authorList>
    </citation>
    <scope>NUCLEOTIDE SEQUENCE [LARGE SCALE GENOMIC DNA]</scope>
    <source>
        <strain evidence="11">ATCC 27147 / PCC 6307</strain>
    </source>
</reference>
<dbReference type="Proteomes" id="UP000010388">
    <property type="component" value="Chromosome"/>
</dbReference>
<comment type="similarity">
    <text evidence="8">Belongs to the TsuA/YedE (TC 9.B.102) family.</text>
</comment>
<keyword evidence="6 9" id="KW-1133">Transmembrane helix</keyword>
<name>K9P9R1_CYAGP</name>
<feature type="transmembrane region" description="Helical" evidence="9">
    <location>
        <begin position="123"/>
        <end position="147"/>
    </location>
</feature>
<evidence type="ECO:0000313" key="11">
    <source>
        <dbReference type="Proteomes" id="UP000010388"/>
    </source>
</evidence>
<evidence type="ECO:0000256" key="6">
    <source>
        <dbReference type="ARBA" id="ARBA00022989"/>
    </source>
</evidence>
<evidence type="ECO:0000256" key="7">
    <source>
        <dbReference type="ARBA" id="ARBA00023136"/>
    </source>
</evidence>
<dbReference type="PANTHER" id="PTHR30574:SF1">
    <property type="entry name" value="SULPHUR TRANSPORT DOMAIN-CONTAINING PROTEIN"/>
    <property type="match status" value="1"/>
</dbReference>
<gene>
    <name evidence="10" type="ordered locus">Cyagr_2201</name>
</gene>
<dbReference type="PATRIC" id="fig|292564.3.peg.2088"/>
<dbReference type="eggNOG" id="COG2391">
    <property type="taxonomic scope" value="Bacteria"/>
</dbReference>
<dbReference type="STRING" id="292564.Cyagr_2201"/>
<evidence type="ECO:0000256" key="8">
    <source>
        <dbReference type="ARBA" id="ARBA00035655"/>
    </source>
</evidence>
<accession>K9P9R1</accession>
<dbReference type="PANTHER" id="PTHR30574">
    <property type="entry name" value="INNER MEMBRANE PROTEIN YEDE"/>
    <property type="match status" value="1"/>
</dbReference>
<proteinExistence type="inferred from homology"/>
<keyword evidence="7 9" id="KW-0472">Membrane</keyword>
<evidence type="ECO:0000256" key="1">
    <source>
        <dbReference type="ARBA" id="ARBA00004429"/>
    </source>
</evidence>
<dbReference type="KEGG" id="cgc:Cyagr_2201"/>
<dbReference type="HOGENOM" id="CLU_122700_0_0_3"/>
<protein>
    <submittedName>
        <fullName evidence="10">Putative transporter component</fullName>
    </submittedName>
</protein>
<feature type="transmembrane region" description="Helical" evidence="9">
    <location>
        <begin position="12"/>
        <end position="32"/>
    </location>
</feature>
<dbReference type="InterPro" id="IPR007272">
    <property type="entry name" value="Sulf_transp_TsuA/YedE"/>
</dbReference>
<dbReference type="EMBL" id="CP003495">
    <property type="protein sequence ID" value="AFY29314.1"/>
    <property type="molecule type" value="Genomic_DNA"/>
</dbReference>
<evidence type="ECO:0000313" key="10">
    <source>
        <dbReference type="EMBL" id="AFY29314.1"/>
    </source>
</evidence>
<organism evidence="10 11">
    <name type="scientific">Cyanobium gracile (strain ATCC 27147 / PCC 6307)</name>
    <dbReference type="NCBI Taxonomy" id="292564"/>
    <lineage>
        <taxon>Bacteria</taxon>
        <taxon>Bacillati</taxon>
        <taxon>Cyanobacteriota</taxon>
        <taxon>Cyanophyceae</taxon>
        <taxon>Synechococcales</taxon>
        <taxon>Prochlorococcaceae</taxon>
        <taxon>Cyanobium</taxon>
    </lineage>
</organism>
<evidence type="ECO:0000256" key="3">
    <source>
        <dbReference type="ARBA" id="ARBA00022475"/>
    </source>
</evidence>
<evidence type="ECO:0000256" key="9">
    <source>
        <dbReference type="SAM" id="Phobius"/>
    </source>
</evidence>
<keyword evidence="3" id="KW-1003">Cell membrane</keyword>
<dbReference type="Pfam" id="PF04143">
    <property type="entry name" value="Sulf_transp"/>
    <property type="match status" value="1"/>
</dbReference>
<keyword evidence="2" id="KW-0813">Transport</keyword>
<sequence>MGFPFPNGVTSYLCGGLFLGLGLMVMYLTLGVKAGASSFLSSTLTYVTPLKAERGSRDWRLLFALAMVLGAWLYAATHQAFFFTAVGWWRLALGGLLVGFGTRLSSGCTSGHGICGVASFSRASLLAVAVFMAVAIVTARVVMLLGVTP</sequence>
<dbReference type="AlphaFoldDB" id="K9P9R1"/>
<keyword evidence="4" id="KW-0997">Cell inner membrane</keyword>